<name>A0A1I0QGW3_9EURY</name>
<evidence type="ECO:0000313" key="2">
    <source>
        <dbReference type="Proteomes" id="UP000183275"/>
    </source>
</evidence>
<dbReference type="EMBL" id="FOIS01000004">
    <property type="protein sequence ID" value="SEW26299.1"/>
    <property type="molecule type" value="Genomic_DNA"/>
</dbReference>
<dbReference type="RefSeq" id="WP_143067733.1">
    <property type="nucleotide sequence ID" value="NZ_FOIS01000004.1"/>
</dbReference>
<keyword evidence="2" id="KW-1185">Reference proteome</keyword>
<reference evidence="2" key="1">
    <citation type="submission" date="2016-10" db="EMBL/GenBank/DDBJ databases">
        <authorList>
            <person name="Varghese N."/>
        </authorList>
    </citation>
    <scope>NUCLEOTIDE SEQUENCE [LARGE SCALE GENOMIC DNA]</scope>
    <source>
        <strain evidence="2">CGMCC 1.12284</strain>
    </source>
</reference>
<organism evidence="1 2">
    <name type="scientific">Natrinema salifodinae</name>
    <dbReference type="NCBI Taxonomy" id="1202768"/>
    <lineage>
        <taxon>Archaea</taxon>
        <taxon>Methanobacteriati</taxon>
        <taxon>Methanobacteriota</taxon>
        <taxon>Stenosarchaea group</taxon>
        <taxon>Halobacteria</taxon>
        <taxon>Halobacteriales</taxon>
        <taxon>Natrialbaceae</taxon>
        <taxon>Natrinema</taxon>
    </lineage>
</organism>
<accession>A0A1I0QGW3</accession>
<protein>
    <submittedName>
        <fullName evidence="1">Uncharacterized protein</fullName>
    </submittedName>
</protein>
<dbReference type="OrthoDB" id="379865at2157"/>
<gene>
    <name evidence="1" type="ORF">SAMN05216285_3563</name>
</gene>
<dbReference type="Proteomes" id="UP000183275">
    <property type="component" value="Unassembled WGS sequence"/>
</dbReference>
<sequence length="245" mass="26932">MLKNTKKAIPAITAGIAALASGTASADQVEYDSDDHQFYYDDDWNYVDHCSSAAGDDELTTQSTDTPVDATQAATMSLSYDDAKNKGTWYSPQFWYPATENHELEVEYFSSPTDTSIRITDLQTSQQGTGSPSVDPVAEAALSYLIDLASSASNLPLPDPFSLIEDEESVTNGANTTQHKVRQFNDNPSVQGINWLTHVNTPTKTGWYRMDVNTSVDAGFRIDSSPITTDDSNRNFHAADFNIYR</sequence>
<evidence type="ECO:0000313" key="1">
    <source>
        <dbReference type="EMBL" id="SEW26299.1"/>
    </source>
</evidence>
<proteinExistence type="predicted"/>
<dbReference type="AlphaFoldDB" id="A0A1I0QGW3"/>